<name>A0ABR8TSK9_9PSED</name>
<protein>
    <submittedName>
        <fullName evidence="2">EthD domain-containing protein</fullName>
    </submittedName>
</protein>
<organism evidence="2 3">
    <name type="scientific">Serpens gallinarum</name>
    <dbReference type="NCBI Taxonomy" id="2763075"/>
    <lineage>
        <taxon>Bacteria</taxon>
        <taxon>Pseudomonadati</taxon>
        <taxon>Pseudomonadota</taxon>
        <taxon>Gammaproteobacteria</taxon>
        <taxon>Pseudomonadales</taxon>
        <taxon>Pseudomonadaceae</taxon>
        <taxon>Pseudomonas</taxon>
    </lineage>
</organism>
<dbReference type="InterPro" id="IPR011008">
    <property type="entry name" value="Dimeric_a/b-barrel"/>
</dbReference>
<dbReference type="InterPro" id="IPR009799">
    <property type="entry name" value="EthD_dom"/>
</dbReference>
<feature type="domain" description="EthD" evidence="1">
    <location>
        <begin position="10"/>
        <end position="88"/>
    </location>
</feature>
<accession>A0ABR8TSK9</accession>
<dbReference type="Proteomes" id="UP000611945">
    <property type="component" value="Unassembled WGS sequence"/>
</dbReference>
<dbReference type="RefSeq" id="WP_251837539.1">
    <property type="nucleotide sequence ID" value="NZ_JACSQG010000012.1"/>
</dbReference>
<dbReference type="NCBIfam" id="TIGR02118">
    <property type="entry name" value="EthD family reductase"/>
    <property type="match status" value="1"/>
</dbReference>
<evidence type="ECO:0000313" key="3">
    <source>
        <dbReference type="Proteomes" id="UP000611945"/>
    </source>
</evidence>
<keyword evidence="3" id="KW-1185">Reference proteome</keyword>
<gene>
    <name evidence="2" type="ORF">H9642_16335</name>
</gene>
<evidence type="ECO:0000259" key="1">
    <source>
        <dbReference type="Pfam" id="PF07110"/>
    </source>
</evidence>
<reference evidence="2 3" key="1">
    <citation type="submission" date="2020-08" db="EMBL/GenBank/DDBJ databases">
        <title>A Genomic Blueprint of the Chicken Gut Microbiome.</title>
        <authorList>
            <person name="Gilroy R."/>
            <person name="Ravi A."/>
            <person name="Getino M."/>
            <person name="Pursley I."/>
            <person name="Horton D.L."/>
            <person name="Alikhan N.-F."/>
            <person name="Baker D."/>
            <person name="Gharbi K."/>
            <person name="Hall N."/>
            <person name="Watson M."/>
            <person name="Adriaenssens E.M."/>
            <person name="Foster-Nyarko E."/>
            <person name="Jarju S."/>
            <person name="Secka A."/>
            <person name="Antonio M."/>
            <person name="Oren A."/>
            <person name="Chaudhuri R."/>
            <person name="La Ragione R.M."/>
            <person name="Hildebrand F."/>
            <person name="Pallen M.J."/>
        </authorList>
    </citation>
    <scope>NUCLEOTIDE SEQUENCE [LARGE SCALE GENOMIC DNA]</scope>
    <source>
        <strain evidence="2 3">Sa2CUA2</strain>
    </source>
</reference>
<dbReference type="SUPFAM" id="SSF54909">
    <property type="entry name" value="Dimeric alpha+beta barrel"/>
    <property type="match status" value="1"/>
</dbReference>
<dbReference type="Gene3D" id="3.30.70.100">
    <property type="match status" value="1"/>
</dbReference>
<sequence>MKYLSLIRRREDFTPEAFRRYYENQHAPLALGFFPPQLYRRNYADPSVSVGFDCLCEFAYPDDFDIEAAMATPAGPALAEDESKFIERERTRTAQASLLCGEPLAPRPLAERELWLIPHSTVDRQALTAAFQNIPLHLRSAACLEELQPYWCSDFPYAALLSLESPTVDALPAAFSALGAIRLNVASCASVCN</sequence>
<dbReference type="EMBL" id="JACSQG010000012">
    <property type="protein sequence ID" value="MBD7978751.1"/>
    <property type="molecule type" value="Genomic_DNA"/>
</dbReference>
<proteinExistence type="predicted"/>
<evidence type="ECO:0000313" key="2">
    <source>
        <dbReference type="EMBL" id="MBD7978751.1"/>
    </source>
</evidence>
<dbReference type="Pfam" id="PF07110">
    <property type="entry name" value="EthD"/>
    <property type="match status" value="1"/>
</dbReference>
<comment type="caution">
    <text evidence="2">The sequence shown here is derived from an EMBL/GenBank/DDBJ whole genome shotgun (WGS) entry which is preliminary data.</text>
</comment>